<dbReference type="InterPro" id="IPR046647">
    <property type="entry name" value="DUF6759"/>
</dbReference>
<comment type="caution">
    <text evidence="2">The sequence shown here is derived from an EMBL/GenBank/DDBJ whole genome shotgun (WGS) entry which is preliminary data.</text>
</comment>
<name>A0A848NAJ3_9FLAO</name>
<proteinExistence type="predicted"/>
<evidence type="ECO:0000259" key="1">
    <source>
        <dbReference type="Pfam" id="PF20545"/>
    </source>
</evidence>
<dbReference type="RefSeq" id="WP_169321966.1">
    <property type="nucleotide sequence ID" value="NZ_JABCJF010000008.1"/>
</dbReference>
<sequence length="241" mass="27781">MKKNKLFLLFFALTLSCSTQEKKRGDILANTNISEIEEYLKNAHPEDPKKHILQSKLIALKNSEWTKGARTAKPMEVRPIITEFPQNVKGKSFQDDSEEFKRLIAETSPEHKQKTVKLLNAMFNEDINSNEAILLFRNNSDCNMVLKISGKKFYNLAVPSHNENFIILDKDDYSISGNVCDVKYSSQKQIKKNIQIVINNPEYKKLNKNSNLALNTESGRDKEKEFSLKKTNLVQKKKKKK</sequence>
<dbReference type="EMBL" id="JABCJF010000008">
    <property type="protein sequence ID" value="NMR35359.1"/>
    <property type="molecule type" value="Genomic_DNA"/>
</dbReference>
<organism evidence="2 3">
    <name type="scientific">Chryseobacterium aquaticum</name>
    <dbReference type="NCBI Taxonomy" id="452084"/>
    <lineage>
        <taxon>Bacteria</taxon>
        <taxon>Pseudomonadati</taxon>
        <taxon>Bacteroidota</taxon>
        <taxon>Flavobacteriia</taxon>
        <taxon>Flavobacteriales</taxon>
        <taxon>Weeksellaceae</taxon>
        <taxon>Chryseobacterium group</taxon>
        <taxon>Chryseobacterium</taxon>
    </lineage>
</organism>
<reference evidence="2 3" key="1">
    <citation type="submission" date="2020-04" db="EMBL/GenBank/DDBJ databases">
        <title>Genome analysis and antimicrobial resistance characteristics of Chryseobacterium aquaticum isolated from farmed salmonids.</title>
        <authorList>
            <person name="Saticioglu I.B."/>
            <person name="Duman M."/>
            <person name="Altun S."/>
        </authorList>
    </citation>
    <scope>NUCLEOTIDE SEQUENCE [LARGE SCALE GENOMIC DNA]</scope>
    <source>
        <strain evidence="2 3">C-174</strain>
    </source>
</reference>
<evidence type="ECO:0000313" key="3">
    <source>
        <dbReference type="Proteomes" id="UP000548067"/>
    </source>
</evidence>
<dbReference type="AlphaFoldDB" id="A0A848NAJ3"/>
<feature type="domain" description="DUF6759" evidence="1">
    <location>
        <begin position="110"/>
        <end position="200"/>
    </location>
</feature>
<accession>A0A848NAJ3</accession>
<dbReference type="Pfam" id="PF20545">
    <property type="entry name" value="DUF6759"/>
    <property type="match status" value="1"/>
</dbReference>
<dbReference type="PROSITE" id="PS51257">
    <property type="entry name" value="PROKAR_LIPOPROTEIN"/>
    <property type="match status" value="1"/>
</dbReference>
<gene>
    <name evidence="2" type="ORF">HIO71_14320</name>
</gene>
<evidence type="ECO:0000313" key="2">
    <source>
        <dbReference type="EMBL" id="NMR35359.1"/>
    </source>
</evidence>
<dbReference type="Proteomes" id="UP000548067">
    <property type="component" value="Unassembled WGS sequence"/>
</dbReference>
<protein>
    <recommendedName>
        <fullName evidence="1">DUF6759 domain-containing protein</fullName>
    </recommendedName>
</protein>